<evidence type="ECO:0000313" key="1">
    <source>
        <dbReference type="EMBL" id="MBC3863029.1"/>
    </source>
</evidence>
<dbReference type="AlphaFoldDB" id="A0A923HLE9"/>
<keyword evidence="2" id="KW-1185">Reference proteome</keyword>
<comment type="caution">
    <text evidence="1">The sequence shown here is derived from an EMBL/GenBank/DDBJ whole genome shotgun (WGS) entry which is preliminary data.</text>
</comment>
<name>A0A923HLE9_9BURK</name>
<sequence>MFFLRHPQPVRPRKAVAEQIVSSERSAPIDTSRIIVERSLIQMPVMVNPVVNTDVHKEK</sequence>
<proteinExistence type="predicted"/>
<gene>
    <name evidence="1" type="ORF">H8K32_13035</name>
</gene>
<dbReference type="RefSeq" id="WP_186912966.1">
    <property type="nucleotide sequence ID" value="NZ_JACOFV010000011.1"/>
</dbReference>
<dbReference type="Proteomes" id="UP000634011">
    <property type="component" value="Unassembled WGS sequence"/>
</dbReference>
<reference evidence="1" key="1">
    <citation type="submission" date="2020-08" db="EMBL/GenBank/DDBJ databases">
        <title>Novel species isolated from subtropical streams in China.</title>
        <authorList>
            <person name="Lu H."/>
        </authorList>
    </citation>
    <scope>NUCLEOTIDE SEQUENCE</scope>
    <source>
        <strain evidence="1">KACC 12607</strain>
    </source>
</reference>
<evidence type="ECO:0000313" key="2">
    <source>
        <dbReference type="Proteomes" id="UP000634011"/>
    </source>
</evidence>
<organism evidence="1 2">
    <name type="scientific">Undibacterium jejuense</name>
    <dbReference type="NCBI Taxonomy" id="1344949"/>
    <lineage>
        <taxon>Bacteria</taxon>
        <taxon>Pseudomonadati</taxon>
        <taxon>Pseudomonadota</taxon>
        <taxon>Betaproteobacteria</taxon>
        <taxon>Burkholderiales</taxon>
        <taxon>Oxalobacteraceae</taxon>
        <taxon>Undibacterium</taxon>
    </lineage>
</organism>
<protein>
    <submittedName>
        <fullName evidence="1">Uncharacterized protein</fullName>
    </submittedName>
</protein>
<accession>A0A923HLE9</accession>
<dbReference type="EMBL" id="JACOFV010000011">
    <property type="protein sequence ID" value="MBC3863029.1"/>
    <property type="molecule type" value="Genomic_DNA"/>
</dbReference>